<organism evidence="1 2">
    <name type="scientific">Caenorhabditis angaria</name>
    <dbReference type="NCBI Taxonomy" id="860376"/>
    <lineage>
        <taxon>Eukaryota</taxon>
        <taxon>Metazoa</taxon>
        <taxon>Ecdysozoa</taxon>
        <taxon>Nematoda</taxon>
        <taxon>Chromadorea</taxon>
        <taxon>Rhabditida</taxon>
        <taxon>Rhabditina</taxon>
        <taxon>Rhabditomorpha</taxon>
        <taxon>Rhabditoidea</taxon>
        <taxon>Rhabditidae</taxon>
        <taxon>Peloderinae</taxon>
        <taxon>Caenorhabditis</taxon>
    </lineage>
</organism>
<accession>A0A9P1MT71</accession>
<sequence length="84" mass="9386">MNKCLYSNFAGITKHIPPSYHYPSSSSSAIRHVVPIQAAPRGYMPVYARPFVPNPLPQIQIRHPPPIGVRRNVVVKQNPKNCQG</sequence>
<comment type="caution">
    <text evidence="1">The sequence shown here is derived from an EMBL/GenBank/DDBJ whole genome shotgun (WGS) entry which is preliminary data.</text>
</comment>
<evidence type="ECO:0000313" key="1">
    <source>
        <dbReference type="EMBL" id="CAI5439072.1"/>
    </source>
</evidence>
<name>A0A9P1MT71_9PELO</name>
<evidence type="ECO:0000313" key="2">
    <source>
        <dbReference type="Proteomes" id="UP001152747"/>
    </source>
</evidence>
<keyword evidence="2" id="KW-1185">Reference proteome</keyword>
<dbReference type="EMBL" id="CANHGI010000001">
    <property type="protein sequence ID" value="CAI5439072.1"/>
    <property type="molecule type" value="Genomic_DNA"/>
</dbReference>
<dbReference type="Proteomes" id="UP001152747">
    <property type="component" value="Unassembled WGS sequence"/>
</dbReference>
<protein>
    <submittedName>
        <fullName evidence="1">Uncharacterized protein</fullName>
    </submittedName>
</protein>
<dbReference type="AlphaFoldDB" id="A0A9P1MT71"/>
<gene>
    <name evidence="1" type="ORF">CAMP_LOCUS1709</name>
</gene>
<proteinExistence type="predicted"/>
<reference evidence="1" key="1">
    <citation type="submission" date="2022-11" db="EMBL/GenBank/DDBJ databases">
        <authorList>
            <person name="Kikuchi T."/>
        </authorList>
    </citation>
    <scope>NUCLEOTIDE SEQUENCE</scope>
    <source>
        <strain evidence="1">PS1010</strain>
    </source>
</reference>